<evidence type="ECO:0000256" key="4">
    <source>
        <dbReference type="ARBA" id="ARBA00022984"/>
    </source>
</evidence>
<feature type="transmembrane region" description="Helical" evidence="8">
    <location>
        <begin position="95"/>
        <end position="119"/>
    </location>
</feature>
<dbReference type="InterPro" id="IPR050979">
    <property type="entry name" value="LD-transpeptidase"/>
</dbReference>
<dbReference type="GO" id="GO:0018104">
    <property type="term" value="P:peptidoglycan-protein cross-linking"/>
    <property type="evidence" value="ECO:0007669"/>
    <property type="project" value="TreeGrafter"/>
</dbReference>
<sequence length="563" mass="60398">MEGKHASQNKQQKPHRSEAFPQLDKAETVARATKPSMPSDFDLGSTGGSVNPVQMNGRGPHRFSAAPNAAYPGGKVPGGTAGSRKFAEGRRRNPVAIAALVVVALLLVVYVAGAVIFMGRFYPNTTLGNFDLSMKPFDQAVDELESAEKSYALSISGEGFSTNITAKEGGIQLDSDKVIAAAKGGMNPALWFVNMWGAHDVTENLTASADSTALRNLLSEEIEEFNAGQTASEDAAIVFDAESHSYKIKPEVNGTQLDAEEVVQQAITAMLSMQDTLKLDDDVVIKPQVLSTDSRLIQGTEAANKLVACDVTLVAQLANTTEDITQINGDVISQWVTFDENYAPTFNEAVMSEWASALVASLNTVGSTRTYTRGDGKQVSVSGGDYGWAVDTSSLVSTIEDAVTNASQGEISVPCSQTGNGFTAPGMDWGAYCDVDLTEQYARYYDAKGNLLWESGIVSGKPGGEDATPTGTYYLKTHQSPSMLRGPKKEDGKYEWESEVQYWMPFVGNLVGLHDASWQPSSVFSNPDAYKTYGSHGCVNLPTDKAAEIYGIIQNGDPVIVHW</sequence>
<feature type="active site" description="Nucleophile" evidence="6">
    <location>
        <position position="538"/>
    </location>
</feature>
<evidence type="ECO:0000313" key="10">
    <source>
        <dbReference type="EMBL" id="RDB60271.1"/>
    </source>
</evidence>
<accession>A0A369LKX3</accession>
<dbReference type="InterPro" id="IPR022029">
    <property type="entry name" value="YoaR-like_PG-bd"/>
</dbReference>
<dbReference type="Gene3D" id="2.40.440.10">
    <property type="entry name" value="L,D-transpeptidase catalytic domain-like"/>
    <property type="match status" value="1"/>
</dbReference>
<keyword evidence="3 6" id="KW-0133">Cell shape</keyword>
<keyword evidence="2" id="KW-0808">Transferase</keyword>
<keyword evidence="5 6" id="KW-0961">Cell wall biogenesis/degradation</keyword>
<dbReference type="PROSITE" id="PS52029">
    <property type="entry name" value="LD_TPASE"/>
    <property type="match status" value="1"/>
</dbReference>
<dbReference type="SUPFAM" id="SSF143985">
    <property type="entry name" value="L,D-transpeptidase pre-catalytic domain-like"/>
    <property type="match status" value="1"/>
</dbReference>
<dbReference type="RefSeq" id="WP_114615008.1">
    <property type="nucleotide sequence ID" value="NZ_PPTO01000003.1"/>
</dbReference>
<dbReference type="Pfam" id="PF12229">
    <property type="entry name" value="PG_binding_4"/>
    <property type="match status" value="1"/>
</dbReference>
<feature type="active site" description="Proton donor/acceptor" evidence="6">
    <location>
        <position position="514"/>
    </location>
</feature>
<dbReference type="SUPFAM" id="SSF141523">
    <property type="entry name" value="L,D-transpeptidase catalytic domain-like"/>
    <property type="match status" value="1"/>
</dbReference>
<dbReference type="Proteomes" id="UP000253975">
    <property type="component" value="Unassembled WGS sequence"/>
</dbReference>
<dbReference type="CDD" id="cd16913">
    <property type="entry name" value="YkuD_like"/>
    <property type="match status" value="1"/>
</dbReference>
<evidence type="ECO:0000259" key="9">
    <source>
        <dbReference type="PROSITE" id="PS52029"/>
    </source>
</evidence>
<reference evidence="10 11" key="1">
    <citation type="journal article" date="2018" name="Elife">
        <title>Discovery and characterization of a prevalent human gut bacterial enzyme sufficient for the inactivation of a family of plant toxins.</title>
        <authorList>
            <person name="Koppel N."/>
            <person name="Bisanz J.E."/>
            <person name="Pandelia M.E."/>
            <person name="Turnbaugh P.J."/>
            <person name="Balskus E.P."/>
        </authorList>
    </citation>
    <scope>NUCLEOTIDE SEQUENCE [LARGE SCALE GENOMIC DNA]</scope>
    <source>
        <strain evidence="10 11">OB21 GAM31</strain>
    </source>
</reference>
<protein>
    <recommendedName>
        <fullName evidence="9">L,D-TPase catalytic domain-containing protein</fullName>
    </recommendedName>
</protein>
<dbReference type="UniPathway" id="UPA00219"/>
<evidence type="ECO:0000313" key="11">
    <source>
        <dbReference type="Proteomes" id="UP000253975"/>
    </source>
</evidence>
<evidence type="ECO:0000256" key="3">
    <source>
        <dbReference type="ARBA" id="ARBA00022960"/>
    </source>
</evidence>
<dbReference type="AlphaFoldDB" id="A0A369LKX3"/>
<dbReference type="InterPro" id="IPR038054">
    <property type="entry name" value="LD_TPept-like_central_sf"/>
</dbReference>
<dbReference type="PANTHER" id="PTHR30582:SF33">
    <property type="entry name" value="EXPORTED PROTEIN"/>
    <property type="match status" value="1"/>
</dbReference>
<dbReference type="GO" id="GO:0071972">
    <property type="term" value="F:peptidoglycan L,D-transpeptidase activity"/>
    <property type="evidence" value="ECO:0007669"/>
    <property type="project" value="TreeGrafter"/>
</dbReference>
<gene>
    <name evidence="10" type="ORF">C1881_02745</name>
</gene>
<keyword evidence="8" id="KW-1133">Transmembrane helix</keyword>
<keyword evidence="8" id="KW-0812">Transmembrane</keyword>
<evidence type="ECO:0000256" key="1">
    <source>
        <dbReference type="ARBA" id="ARBA00004752"/>
    </source>
</evidence>
<feature type="compositionally biased region" description="Polar residues" evidence="7">
    <location>
        <begin position="1"/>
        <end position="11"/>
    </location>
</feature>
<evidence type="ECO:0000256" key="6">
    <source>
        <dbReference type="PROSITE-ProRule" id="PRU01373"/>
    </source>
</evidence>
<dbReference type="EMBL" id="PPTO01000003">
    <property type="protein sequence ID" value="RDB60271.1"/>
    <property type="molecule type" value="Genomic_DNA"/>
</dbReference>
<keyword evidence="8" id="KW-0472">Membrane</keyword>
<feature type="region of interest" description="Disordered" evidence="7">
    <location>
        <begin position="1"/>
        <end position="48"/>
    </location>
</feature>
<organism evidence="10 11">
    <name type="scientific">Slackia isoflavoniconvertens</name>
    <dbReference type="NCBI Taxonomy" id="572010"/>
    <lineage>
        <taxon>Bacteria</taxon>
        <taxon>Bacillati</taxon>
        <taxon>Actinomycetota</taxon>
        <taxon>Coriobacteriia</taxon>
        <taxon>Eggerthellales</taxon>
        <taxon>Eggerthellaceae</taxon>
        <taxon>Slackia</taxon>
    </lineage>
</organism>
<dbReference type="GO" id="GO:0005576">
    <property type="term" value="C:extracellular region"/>
    <property type="evidence" value="ECO:0007669"/>
    <property type="project" value="TreeGrafter"/>
</dbReference>
<dbReference type="PANTHER" id="PTHR30582">
    <property type="entry name" value="L,D-TRANSPEPTIDASE"/>
    <property type="match status" value="1"/>
</dbReference>
<dbReference type="GO" id="GO:0016740">
    <property type="term" value="F:transferase activity"/>
    <property type="evidence" value="ECO:0007669"/>
    <property type="project" value="UniProtKB-KW"/>
</dbReference>
<dbReference type="Gene3D" id="3.10.20.800">
    <property type="match status" value="1"/>
</dbReference>
<evidence type="ECO:0000256" key="5">
    <source>
        <dbReference type="ARBA" id="ARBA00023316"/>
    </source>
</evidence>
<comment type="caution">
    <text evidence="10">The sequence shown here is derived from an EMBL/GenBank/DDBJ whole genome shotgun (WGS) entry which is preliminary data.</text>
</comment>
<keyword evidence="4 6" id="KW-0573">Peptidoglycan synthesis</keyword>
<dbReference type="GO" id="GO:0071555">
    <property type="term" value="P:cell wall organization"/>
    <property type="evidence" value="ECO:0007669"/>
    <property type="project" value="UniProtKB-UniRule"/>
</dbReference>
<feature type="region of interest" description="Disordered" evidence="7">
    <location>
        <begin position="66"/>
        <end position="85"/>
    </location>
</feature>
<feature type="domain" description="L,D-TPase catalytic" evidence="9">
    <location>
        <begin position="431"/>
        <end position="562"/>
    </location>
</feature>
<dbReference type="InterPro" id="IPR005490">
    <property type="entry name" value="LD_TPept_cat_dom"/>
</dbReference>
<evidence type="ECO:0000256" key="8">
    <source>
        <dbReference type="SAM" id="Phobius"/>
    </source>
</evidence>
<evidence type="ECO:0000256" key="7">
    <source>
        <dbReference type="SAM" id="MobiDB-lite"/>
    </source>
</evidence>
<proteinExistence type="predicted"/>
<name>A0A369LKX3_9ACTN</name>
<dbReference type="Pfam" id="PF03734">
    <property type="entry name" value="YkuD"/>
    <property type="match status" value="1"/>
</dbReference>
<dbReference type="GO" id="GO:0008360">
    <property type="term" value="P:regulation of cell shape"/>
    <property type="evidence" value="ECO:0007669"/>
    <property type="project" value="UniProtKB-UniRule"/>
</dbReference>
<evidence type="ECO:0000256" key="2">
    <source>
        <dbReference type="ARBA" id="ARBA00022679"/>
    </source>
</evidence>
<dbReference type="InterPro" id="IPR038063">
    <property type="entry name" value="Transpep_catalytic_dom"/>
</dbReference>
<comment type="pathway">
    <text evidence="1 6">Cell wall biogenesis; peptidoglycan biosynthesis.</text>
</comment>